<sequence>MHGLDKKGGALVFSFVHDCSVGKLVLVAGLFWLGWVTEAGRRGFLFAFFYTSLCIALMRPDCTGDDVYVYMRNCRS</sequence>
<keyword evidence="3" id="KW-1185">Reference proteome</keyword>
<proteinExistence type="predicted"/>
<evidence type="ECO:0000313" key="2">
    <source>
        <dbReference type="EMBL" id="KAK0705565.1"/>
    </source>
</evidence>
<evidence type="ECO:0000256" key="1">
    <source>
        <dbReference type="SAM" id="Phobius"/>
    </source>
</evidence>
<name>A0AA39ZXS6_9PEZI</name>
<dbReference type="EMBL" id="JAUKUA010000007">
    <property type="protein sequence ID" value="KAK0705565.1"/>
    <property type="molecule type" value="Genomic_DNA"/>
</dbReference>
<keyword evidence="1" id="KW-0472">Membrane</keyword>
<dbReference type="Proteomes" id="UP001172102">
    <property type="component" value="Unassembled WGS sequence"/>
</dbReference>
<protein>
    <submittedName>
        <fullName evidence="2">Uncharacterized protein</fullName>
    </submittedName>
</protein>
<feature type="transmembrane region" description="Helical" evidence="1">
    <location>
        <begin position="39"/>
        <end position="58"/>
    </location>
</feature>
<comment type="caution">
    <text evidence="2">The sequence shown here is derived from an EMBL/GenBank/DDBJ whole genome shotgun (WGS) entry which is preliminary data.</text>
</comment>
<evidence type="ECO:0000313" key="3">
    <source>
        <dbReference type="Proteomes" id="UP001172102"/>
    </source>
</evidence>
<accession>A0AA39ZXS6</accession>
<keyword evidence="1" id="KW-0812">Transmembrane</keyword>
<gene>
    <name evidence="2" type="ORF">B0H67DRAFT_594404</name>
</gene>
<reference evidence="2" key="1">
    <citation type="submission" date="2023-06" db="EMBL/GenBank/DDBJ databases">
        <title>Genome-scale phylogeny and comparative genomics of the fungal order Sordariales.</title>
        <authorList>
            <consortium name="Lawrence Berkeley National Laboratory"/>
            <person name="Hensen N."/>
            <person name="Bonometti L."/>
            <person name="Westerberg I."/>
            <person name="Brannstrom I.O."/>
            <person name="Guillou S."/>
            <person name="Cros-Aarteil S."/>
            <person name="Calhoun S."/>
            <person name="Haridas S."/>
            <person name="Kuo A."/>
            <person name="Mondo S."/>
            <person name="Pangilinan J."/>
            <person name="Riley R."/>
            <person name="Labutti K."/>
            <person name="Andreopoulos B."/>
            <person name="Lipzen A."/>
            <person name="Chen C."/>
            <person name="Yanf M."/>
            <person name="Daum C."/>
            <person name="Ng V."/>
            <person name="Clum A."/>
            <person name="Steindorff A."/>
            <person name="Ohm R."/>
            <person name="Martin F."/>
            <person name="Silar P."/>
            <person name="Natvig D."/>
            <person name="Lalanne C."/>
            <person name="Gautier V."/>
            <person name="Ament-Velasquez S.L."/>
            <person name="Kruys A."/>
            <person name="Hutchinson M.I."/>
            <person name="Powell A.J."/>
            <person name="Barry K."/>
            <person name="Miller A.N."/>
            <person name="Grigoriev I.V."/>
            <person name="Debuchy R."/>
            <person name="Gladieux P."/>
            <person name="Thoren M.H."/>
            <person name="Johannesson H."/>
        </authorList>
    </citation>
    <scope>NUCLEOTIDE SEQUENCE</scope>
    <source>
        <strain evidence="2">SMH4607-1</strain>
    </source>
</reference>
<keyword evidence="1" id="KW-1133">Transmembrane helix</keyword>
<feature type="transmembrane region" description="Helical" evidence="1">
    <location>
        <begin position="12"/>
        <end position="33"/>
    </location>
</feature>
<dbReference type="AlphaFoldDB" id="A0AA39ZXS6"/>
<organism evidence="2 3">
    <name type="scientific">Lasiosphaeris hirsuta</name>
    <dbReference type="NCBI Taxonomy" id="260670"/>
    <lineage>
        <taxon>Eukaryota</taxon>
        <taxon>Fungi</taxon>
        <taxon>Dikarya</taxon>
        <taxon>Ascomycota</taxon>
        <taxon>Pezizomycotina</taxon>
        <taxon>Sordariomycetes</taxon>
        <taxon>Sordariomycetidae</taxon>
        <taxon>Sordariales</taxon>
        <taxon>Lasiosphaeriaceae</taxon>
        <taxon>Lasiosphaeris</taxon>
    </lineage>
</organism>